<protein>
    <submittedName>
        <fullName evidence="2">Uncharacterized protein</fullName>
    </submittedName>
</protein>
<accession>A0ABR0CQ79</accession>
<evidence type="ECO:0000313" key="3">
    <source>
        <dbReference type="Proteomes" id="UP001291926"/>
    </source>
</evidence>
<organism evidence="2 3">
    <name type="scientific">Penstemon davidsonii</name>
    <dbReference type="NCBI Taxonomy" id="160366"/>
    <lineage>
        <taxon>Eukaryota</taxon>
        <taxon>Viridiplantae</taxon>
        <taxon>Streptophyta</taxon>
        <taxon>Embryophyta</taxon>
        <taxon>Tracheophyta</taxon>
        <taxon>Spermatophyta</taxon>
        <taxon>Magnoliopsida</taxon>
        <taxon>eudicotyledons</taxon>
        <taxon>Gunneridae</taxon>
        <taxon>Pentapetalae</taxon>
        <taxon>asterids</taxon>
        <taxon>lamiids</taxon>
        <taxon>Lamiales</taxon>
        <taxon>Plantaginaceae</taxon>
        <taxon>Cheloneae</taxon>
        <taxon>Penstemon</taxon>
    </lineage>
</organism>
<sequence length="91" mass="9972">MGFLSGKSLLKVVVGLKKEQICEYVVENQICNSSCKIIDNFGGLVAEVKRKITTSGVVLDEDVLTMVVEPHIDHSLIMGLVVVFGLINHKM</sequence>
<dbReference type="PANTHER" id="PTHR31087">
    <property type="match status" value="1"/>
</dbReference>
<reference evidence="2 3" key="1">
    <citation type="journal article" date="2023" name="bioRxiv">
        <title>Genome report: Whole genome sequence and annotation of Penstemon davidsonii.</title>
        <authorList>
            <person name="Ostevik K.L."/>
            <person name="Alabady M."/>
            <person name="Zhang M."/>
            <person name="Rausher M.D."/>
        </authorList>
    </citation>
    <scope>NUCLEOTIDE SEQUENCE [LARGE SCALE GENOMIC DNA]</scope>
    <source>
        <strain evidence="2">DNT005</strain>
        <tissue evidence="2">Whole leaf</tissue>
    </source>
</reference>
<comment type="caution">
    <text evidence="2">The sequence shown here is derived from an EMBL/GenBank/DDBJ whole genome shotgun (WGS) entry which is preliminary data.</text>
</comment>
<dbReference type="EMBL" id="JAYDYQ010002687">
    <property type="protein sequence ID" value="KAK4479199.1"/>
    <property type="molecule type" value="Genomic_DNA"/>
</dbReference>
<dbReference type="Gene3D" id="2.40.160.200">
    <property type="entry name" value="LURP1-related"/>
    <property type="match status" value="1"/>
</dbReference>
<name>A0ABR0CQ79_9LAMI</name>
<evidence type="ECO:0000313" key="2">
    <source>
        <dbReference type="EMBL" id="KAK4479199.1"/>
    </source>
</evidence>
<dbReference type="Pfam" id="PF04525">
    <property type="entry name" value="LOR"/>
    <property type="match status" value="1"/>
</dbReference>
<keyword evidence="3" id="KW-1185">Reference proteome</keyword>
<dbReference type="Proteomes" id="UP001291926">
    <property type="component" value="Unassembled WGS sequence"/>
</dbReference>
<proteinExistence type="inferred from homology"/>
<dbReference type="PANTHER" id="PTHR31087:SF25">
    <property type="entry name" value="TRANSLATION INITIATION FACTOR 2B FAMILY PROTEIN, PUTATIVE, EXPRESSED-RELATED"/>
    <property type="match status" value="1"/>
</dbReference>
<dbReference type="InterPro" id="IPR007612">
    <property type="entry name" value="LOR"/>
</dbReference>
<comment type="similarity">
    <text evidence="1">Belongs to the LOR family.</text>
</comment>
<evidence type="ECO:0000256" key="1">
    <source>
        <dbReference type="ARBA" id="ARBA00005437"/>
    </source>
</evidence>
<gene>
    <name evidence="2" type="ORF">RD792_014710</name>
</gene>
<dbReference type="InterPro" id="IPR038595">
    <property type="entry name" value="LOR_sf"/>
</dbReference>
<dbReference type="SUPFAM" id="SSF54518">
    <property type="entry name" value="Tubby C-terminal domain-like"/>
    <property type="match status" value="1"/>
</dbReference>
<dbReference type="InterPro" id="IPR025659">
    <property type="entry name" value="Tubby-like_C"/>
</dbReference>